<dbReference type="InterPro" id="IPR001965">
    <property type="entry name" value="Znf_PHD"/>
</dbReference>
<keyword evidence="3" id="KW-0862">Zinc</keyword>
<dbReference type="SMART" id="SM00249">
    <property type="entry name" value="PHD"/>
    <property type="match status" value="3"/>
</dbReference>
<dbReference type="CDD" id="cd16448">
    <property type="entry name" value="RING-H2"/>
    <property type="match status" value="1"/>
</dbReference>
<dbReference type="SUPFAM" id="SSF57850">
    <property type="entry name" value="RING/U-box"/>
    <property type="match status" value="1"/>
</dbReference>
<evidence type="ECO:0000256" key="3">
    <source>
        <dbReference type="ARBA" id="ARBA00022833"/>
    </source>
</evidence>
<dbReference type="InterPro" id="IPR034732">
    <property type="entry name" value="EPHD"/>
</dbReference>
<evidence type="ECO:0000313" key="8">
    <source>
        <dbReference type="Ensembl" id="ENSSOCP00000008465.1"/>
    </source>
</evidence>
<evidence type="ECO:0008006" key="10">
    <source>
        <dbReference type="Google" id="ProtNLM"/>
    </source>
</evidence>
<feature type="compositionally biased region" description="Basic and acidic residues" evidence="5">
    <location>
        <begin position="341"/>
        <end position="352"/>
    </location>
</feature>
<feature type="domain" description="RING-type" evidence="6">
    <location>
        <begin position="154"/>
        <end position="202"/>
    </location>
</feature>
<dbReference type="PROSITE" id="PS51805">
    <property type="entry name" value="EPHD"/>
    <property type="match status" value="1"/>
</dbReference>
<evidence type="ECO:0000256" key="2">
    <source>
        <dbReference type="ARBA" id="ARBA00022771"/>
    </source>
</evidence>
<keyword evidence="1" id="KW-0479">Metal-binding</keyword>
<dbReference type="Pfam" id="PF13771">
    <property type="entry name" value="zf-HC5HC2H"/>
    <property type="match status" value="1"/>
</dbReference>
<dbReference type="PANTHER" id="PTHR12420:SF47">
    <property type="entry name" value="PHD FINGER PROTEIN 7"/>
    <property type="match status" value="1"/>
</dbReference>
<dbReference type="SMART" id="SM00184">
    <property type="entry name" value="RING"/>
    <property type="match status" value="2"/>
</dbReference>
<dbReference type="InterPro" id="IPR059102">
    <property type="entry name" value="PHD_PHF7/G2E3-like"/>
</dbReference>
<reference evidence="8" key="2">
    <citation type="submission" date="2025-09" db="UniProtKB">
        <authorList>
            <consortium name="Ensembl"/>
        </authorList>
    </citation>
    <scope>IDENTIFICATION</scope>
</reference>
<protein>
    <recommendedName>
        <fullName evidence="10">PHD finger protein 7</fullName>
    </recommendedName>
</protein>
<dbReference type="SUPFAM" id="SSF57903">
    <property type="entry name" value="FYVE/PHD zinc finger"/>
    <property type="match status" value="1"/>
</dbReference>
<dbReference type="InterPro" id="IPR011011">
    <property type="entry name" value="Znf_FYVE_PHD"/>
</dbReference>
<accession>A0A8D0F2E2</accession>
<feature type="compositionally biased region" description="Pro residues" evidence="5">
    <location>
        <begin position="372"/>
        <end position="382"/>
    </location>
</feature>
<reference evidence="8" key="1">
    <citation type="submission" date="2025-08" db="UniProtKB">
        <authorList>
            <consortium name="Ensembl"/>
        </authorList>
    </citation>
    <scope>IDENTIFICATION</scope>
</reference>
<keyword evidence="2 4" id="KW-0863">Zinc-finger</keyword>
<dbReference type="Gene3D" id="3.30.40.10">
    <property type="entry name" value="Zinc/RING finger domain, C3HC4 (zinc finger)"/>
    <property type="match status" value="3"/>
</dbReference>
<evidence type="ECO:0000259" key="6">
    <source>
        <dbReference type="PROSITE" id="PS50089"/>
    </source>
</evidence>
<evidence type="ECO:0000259" key="7">
    <source>
        <dbReference type="PROSITE" id="PS51805"/>
    </source>
</evidence>
<feature type="domain" description="PHD-type" evidence="7">
    <location>
        <begin position="35"/>
        <end position="139"/>
    </location>
</feature>
<dbReference type="Pfam" id="PF26054">
    <property type="entry name" value="PHD_G2E3"/>
    <property type="match status" value="1"/>
</dbReference>
<dbReference type="PANTHER" id="PTHR12420">
    <property type="entry name" value="PHD FINGER PROTEIN"/>
    <property type="match status" value="1"/>
</dbReference>
<dbReference type="PROSITE" id="PS50089">
    <property type="entry name" value="ZF_RING_2"/>
    <property type="match status" value="1"/>
</dbReference>
<dbReference type="InterPro" id="IPR013083">
    <property type="entry name" value="Znf_RING/FYVE/PHD"/>
</dbReference>
<organism evidence="8 9">
    <name type="scientific">Strix occidentalis caurina</name>
    <name type="common">northern spotted owl</name>
    <dbReference type="NCBI Taxonomy" id="311401"/>
    <lineage>
        <taxon>Eukaryota</taxon>
        <taxon>Metazoa</taxon>
        <taxon>Chordata</taxon>
        <taxon>Craniata</taxon>
        <taxon>Vertebrata</taxon>
        <taxon>Euteleostomi</taxon>
        <taxon>Archelosauria</taxon>
        <taxon>Archosauria</taxon>
        <taxon>Dinosauria</taxon>
        <taxon>Saurischia</taxon>
        <taxon>Theropoda</taxon>
        <taxon>Coelurosauria</taxon>
        <taxon>Aves</taxon>
        <taxon>Neognathae</taxon>
        <taxon>Neoaves</taxon>
        <taxon>Telluraves</taxon>
        <taxon>Strigiformes</taxon>
        <taxon>Strigidae</taxon>
        <taxon>Strix</taxon>
    </lineage>
</organism>
<evidence type="ECO:0000256" key="1">
    <source>
        <dbReference type="ARBA" id="ARBA00022723"/>
    </source>
</evidence>
<dbReference type="Proteomes" id="UP000694551">
    <property type="component" value="Unplaced"/>
</dbReference>
<evidence type="ECO:0000256" key="5">
    <source>
        <dbReference type="SAM" id="MobiDB-lite"/>
    </source>
</evidence>
<dbReference type="GO" id="GO:0005634">
    <property type="term" value="C:nucleus"/>
    <property type="evidence" value="ECO:0007669"/>
    <property type="project" value="TreeGrafter"/>
</dbReference>
<dbReference type="InterPro" id="IPR001841">
    <property type="entry name" value="Znf_RING"/>
</dbReference>
<dbReference type="GO" id="GO:0008270">
    <property type="term" value="F:zinc ion binding"/>
    <property type="evidence" value="ECO:0007669"/>
    <property type="project" value="UniProtKB-KW"/>
</dbReference>
<name>A0A8D0F2E2_STROC</name>
<keyword evidence="9" id="KW-1185">Reference proteome</keyword>
<dbReference type="AlphaFoldDB" id="A0A8D0F2E2"/>
<feature type="compositionally biased region" description="Polar residues" evidence="5">
    <location>
        <begin position="309"/>
        <end position="327"/>
    </location>
</feature>
<proteinExistence type="predicted"/>
<dbReference type="InterPro" id="IPR051188">
    <property type="entry name" value="PHD-type_Zinc_Finger"/>
</dbReference>
<evidence type="ECO:0000256" key="4">
    <source>
        <dbReference type="PROSITE-ProRule" id="PRU00175"/>
    </source>
</evidence>
<feature type="region of interest" description="Disordered" evidence="5">
    <location>
        <begin position="294"/>
        <end position="382"/>
    </location>
</feature>
<evidence type="ECO:0000313" key="9">
    <source>
        <dbReference type="Proteomes" id="UP000694551"/>
    </source>
</evidence>
<dbReference type="Ensembl" id="ENSSOCT00000008679.1">
    <property type="protein sequence ID" value="ENSSOCP00000008465.1"/>
    <property type="gene ID" value="ENSSOCG00000006340.1"/>
</dbReference>
<sequence>SGGVQFFQPCRRLRPPTRHCEAVRCSFPLAFALSPPACVLCGRAAADPDLCGHKLEKQGLCAHLFCLVSAPRLPPACPQALPSSATLSSSQCFVCGESGATITCFQEGCDRSFHLPCAVEGECVTQYLPHYRSFCREHRPEQEVEAAPENDTNCLICLEPVEDRKSYHTMVCPACKHAWFHRGCIQGQAACAGIFFQCPLCRDRDEFLPEMLTMGIRIPLRLADRALIERHRRCDARECLFPRGRDHEPLYFPRPWQLLLCSSCAATGTHRRCCDSRTITASWECESCSSTPGQAALGTSHGSPVPETSGLSTASQLPSGSSCNSPAPESGSRSSRRGPVRMRDRSRVEHRAQTPYSRRGRRRRSSRAPSPRAGPDPPPPAQ</sequence>